<evidence type="ECO:0000256" key="12">
    <source>
        <dbReference type="SAM" id="Coils"/>
    </source>
</evidence>
<accession>A0AAF3FKM3</accession>
<dbReference type="GO" id="GO:0045505">
    <property type="term" value="F:dynein intermediate chain binding"/>
    <property type="evidence" value="ECO:0007669"/>
    <property type="project" value="InterPro"/>
</dbReference>
<evidence type="ECO:0000256" key="6">
    <source>
        <dbReference type="ARBA" id="ARBA00022741"/>
    </source>
</evidence>
<dbReference type="InterPro" id="IPR026983">
    <property type="entry name" value="DHC"/>
</dbReference>
<keyword evidence="5" id="KW-0677">Repeat</keyword>
<dbReference type="PANTHER" id="PTHR46532:SF4">
    <property type="entry name" value="AAA+ ATPASE DOMAIN-CONTAINING PROTEIN"/>
    <property type="match status" value="1"/>
</dbReference>
<evidence type="ECO:0000256" key="4">
    <source>
        <dbReference type="ARBA" id="ARBA00022701"/>
    </source>
</evidence>
<comment type="similarity">
    <text evidence="2">Belongs to the dynein heavy chain family.</text>
</comment>
<dbReference type="Pfam" id="PF08385">
    <property type="entry name" value="DHC_N1"/>
    <property type="match status" value="1"/>
</dbReference>
<feature type="domain" description="Dynein heavy chain linker" evidence="14">
    <location>
        <begin position="1108"/>
        <end position="1250"/>
    </location>
</feature>
<evidence type="ECO:0000313" key="15">
    <source>
        <dbReference type="Proteomes" id="UP000887575"/>
    </source>
</evidence>
<evidence type="ECO:0000256" key="8">
    <source>
        <dbReference type="ARBA" id="ARBA00023017"/>
    </source>
</evidence>
<dbReference type="GO" id="GO:0005858">
    <property type="term" value="C:axonemal dynein complex"/>
    <property type="evidence" value="ECO:0007669"/>
    <property type="project" value="TreeGrafter"/>
</dbReference>
<feature type="coiled-coil region" evidence="12">
    <location>
        <begin position="527"/>
        <end position="554"/>
    </location>
</feature>
<keyword evidence="8" id="KW-0243">Dynein</keyword>
<keyword evidence="4" id="KW-0493">Microtubule</keyword>
<evidence type="ECO:0000259" key="14">
    <source>
        <dbReference type="Pfam" id="PF08393"/>
    </source>
</evidence>
<evidence type="ECO:0000256" key="7">
    <source>
        <dbReference type="ARBA" id="ARBA00022840"/>
    </source>
</evidence>
<organism evidence="15 16">
    <name type="scientific">Mesorhabditis belari</name>
    <dbReference type="NCBI Taxonomy" id="2138241"/>
    <lineage>
        <taxon>Eukaryota</taxon>
        <taxon>Metazoa</taxon>
        <taxon>Ecdysozoa</taxon>
        <taxon>Nematoda</taxon>
        <taxon>Chromadorea</taxon>
        <taxon>Rhabditida</taxon>
        <taxon>Rhabditina</taxon>
        <taxon>Rhabditomorpha</taxon>
        <taxon>Rhabditoidea</taxon>
        <taxon>Rhabditidae</taxon>
        <taxon>Mesorhabditinae</taxon>
        <taxon>Mesorhabditis</taxon>
    </lineage>
</organism>
<dbReference type="InterPro" id="IPR013602">
    <property type="entry name" value="Dynein_heavy_linker"/>
</dbReference>
<dbReference type="InterPro" id="IPR013594">
    <property type="entry name" value="Dynein_heavy_tail"/>
</dbReference>
<feature type="domain" description="Dynein heavy chain tail" evidence="13">
    <location>
        <begin position="236"/>
        <end position="740"/>
    </location>
</feature>
<evidence type="ECO:0000256" key="10">
    <source>
        <dbReference type="ARBA" id="ARBA00023175"/>
    </source>
</evidence>
<dbReference type="FunFam" id="1.10.287.2620:FF:000001">
    <property type="entry name" value="Cytoplasmic dynein heavy chain 1"/>
    <property type="match status" value="1"/>
</dbReference>
<evidence type="ECO:0000313" key="16">
    <source>
        <dbReference type="WBParaSite" id="MBELARI_LOCUS7289"/>
    </source>
</evidence>
<dbReference type="GO" id="GO:0005524">
    <property type="term" value="F:ATP binding"/>
    <property type="evidence" value="ECO:0007669"/>
    <property type="project" value="UniProtKB-KW"/>
</dbReference>
<evidence type="ECO:0000256" key="5">
    <source>
        <dbReference type="ARBA" id="ARBA00022737"/>
    </source>
</evidence>
<dbReference type="GO" id="GO:0005874">
    <property type="term" value="C:microtubule"/>
    <property type="evidence" value="ECO:0007669"/>
    <property type="project" value="UniProtKB-KW"/>
</dbReference>
<protein>
    <recommendedName>
        <fullName evidence="17">Cytoplasmic dynein 1 heavy chain 1</fullName>
    </recommendedName>
</protein>
<dbReference type="PANTHER" id="PTHR46532">
    <property type="entry name" value="MALE FERTILITY FACTOR KL5"/>
    <property type="match status" value="1"/>
</dbReference>
<dbReference type="GO" id="GO:0051959">
    <property type="term" value="F:dynein light intermediate chain binding"/>
    <property type="evidence" value="ECO:0007669"/>
    <property type="project" value="InterPro"/>
</dbReference>
<feature type="coiled-coil region" evidence="12">
    <location>
        <begin position="1065"/>
        <end position="1095"/>
    </location>
</feature>
<dbReference type="WBParaSite" id="MBELARI_LOCUS7289">
    <property type="protein sequence ID" value="MBELARI_LOCUS7289"/>
    <property type="gene ID" value="MBELARI_LOCUS7289"/>
</dbReference>
<evidence type="ECO:0000256" key="1">
    <source>
        <dbReference type="ARBA" id="ARBA00004245"/>
    </source>
</evidence>
<keyword evidence="7" id="KW-0067">ATP-binding</keyword>
<keyword evidence="15" id="KW-1185">Reference proteome</keyword>
<dbReference type="Proteomes" id="UP000887575">
    <property type="component" value="Unassembled WGS sequence"/>
</dbReference>
<comment type="subcellular location">
    <subcellularLocation>
        <location evidence="1">Cytoplasm</location>
        <location evidence="1">Cytoskeleton</location>
    </subcellularLocation>
</comment>
<keyword evidence="11" id="KW-0206">Cytoskeleton</keyword>
<evidence type="ECO:0008006" key="17">
    <source>
        <dbReference type="Google" id="ProtNLM"/>
    </source>
</evidence>
<reference evidence="16" key="1">
    <citation type="submission" date="2024-02" db="UniProtKB">
        <authorList>
            <consortium name="WormBaseParasite"/>
        </authorList>
    </citation>
    <scope>IDENTIFICATION</scope>
</reference>
<keyword evidence="10" id="KW-0505">Motor protein</keyword>
<sequence>MDSGNESSAAMQPPLNVTTVKREDLVEYIQSTAAPLFGAKKGHDELSMILQASDAIDRFIADAKTNVLVIERSFYKEVTDAEGESEQGEDSVMFSVRNVVLFRNERSTSIIYIRRGTVIEAEKPISDQTQVLVLSDGSPYETLWAIIGKAVTPYFKSFIRESGRGDRDGDKLAPAVEKNLNEAEVALLHLQQNIDIPEINLIINPHIQQAIQLAIDQGRRAKIEDLGNLIEDTDFLNALQSGVGRWIKEIQKVTKLERDPASGSSLQEMNFWLNLERALQKIQQKRESDEVQFTLEALKAGKRFYALVSFDSDTGLKPAIAQVTDCNLLMKEMPLNEIVSATDLIALREAIGNVFTHLKKLRSTKYPIGRALRFLEAISRDLNTQMIKILSTRRLMHISIKEFDHIIKEVFEVFAKWDDEYDRLLYLLRDLSKKKRDENTKLSFKTNPVHKKFERRMTNIFFFRRQHDQFRSVIERVLCRRQKLSEGLLQGKSAALELKDSTAIELIDRAYDYVKEADCLDVSPEGNASWDAARNRYEEQVKRVENDITACLRDQLGAAKNAKEMFSIFSRYNALFVRPHIRGAIRAYQTQLIDKVKESITELQEIFAAKKNDQRHHDQLTSLFDIQPLSARITFVRNIENKLNDLMKKVEYVLGKGWENHVEGQQLKKESDNFGKKLDVQPMLDEWIKQMHEKTISASARLFLVEKRSKDGKPLSILKVSFQLLIASSRKEVQSILLEGAQLSWESYKLEPYVTKIHQAVNKYSENESEEIDDYKEQNIQLPHVQPVCIEIRLTAQTIYVSPSIEQARARLLEQLFDWQSIVTLQPRVSSTRFQLAMNSDTLEKTYKDVLSALPGGLSVLELAYSTVDAIMKKVEDYVGEWLRYQALWDLQAEETQKRIFPVIIDYVKVQSKVTLKYDYWHKEVLQKFGNVLGQEMQTFFGNISKWRGELENQSVDSGSTNDAVQLITYVQMLKKQTKSGQEHVDQFRNAQRLLSQHVDGEWGALQDILMRKDSSIQNQVANLQSKIKEEDELVEKRTVETLQDWERSRPIEGGQRPADALTLLTNFEQRMGKLQEDREKMKKARLALDMTENTGVPAEADRLVVALEELNDLKGVWEALKPLYTKVDEMKDKTWLSVQPRKLRESLDELSQKLKGLPVKYKTYKSYESAKELMQNYSKMNMLITELKSEALKERHWRLLMKELHVNWNLQDLTLGQIWDADIQRHESAIKQILLVAQGELAREEFWKQQILQGQPHRYNRVLSTLTSISDPTFPQINLDHFYGYTPAGQTRWVSSQQVDTVGLQDPSRRYSSSVQNLVSNIPANQFGSQDATMVQQSRNVKNGPLAELVHGKFLSAQHLNLVEQRETVASSPMKRARHHLKFSNLPPGFSVKDVIQNILGTDKMLVIWHGRPDIRLLRDENSGSPYCIAQFINERKAKKIRVFWNGTEIVKGQGKLIIEYFNDY</sequence>
<evidence type="ECO:0000256" key="2">
    <source>
        <dbReference type="ARBA" id="ARBA00008887"/>
    </source>
</evidence>
<evidence type="ECO:0000256" key="9">
    <source>
        <dbReference type="ARBA" id="ARBA00023054"/>
    </source>
</evidence>
<keyword evidence="6" id="KW-0547">Nucleotide-binding</keyword>
<keyword evidence="9 12" id="KW-0175">Coiled coil</keyword>
<dbReference type="Gene3D" id="1.10.287.2620">
    <property type="match status" value="1"/>
</dbReference>
<dbReference type="GO" id="GO:0007018">
    <property type="term" value="P:microtubule-based movement"/>
    <property type="evidence" value="ECO:0007669"/>
    <property type="project" value="InterPro"/>
</dbReference>
<evidence type="ECO:0000259" key="13">
    <source>
        <dbReference type="Pfam" id="PF08385"/>
    </source>
</evidence>
<proteinExistence type="inferred from homology"/>
<keyword evidence="3" id="KW-0963">Cytoplasm</keyword>
<name>A0AAF3FKM3_9BILA</name>
<evidence type="ECO:0000256" key="11">
    <source>
        <dbReference type="ARBA" id="ARBA00023212"/>
    </source>
</evidence>
<evidence type="ECO:0000256" key="3">
    <source>
        <dbReference type="ARBA" id="ARBA00022490"/>
    </source>
</evidence>
<dbReference type="Pfam" id="PF08393">
    <property type="entry name" value="DHC_N2"/>
    <property type="match status" value="1"/>
</dbReference>